<dbReference type="VEuPathDB" id="VectorBase:ASIC017711"/>
<keyword evidence="4" id="KW-1185">Reference proteome</keyword>
<gene>
    <name evidence="2" type="ORF">ZHAS_00017711</name>
</gene>
<feature type="region of interest" description="Disordered" evidence="1">
    <location>
        <begin position="141"/>
        <end position="165"/>
    </location>
</feature>
<reference evidence="3" key="2">
    <citation type="submission" date="2020-05" db="UniProtKB">
        <authorList>
            <consortium name="EnsemblMetazoa"/>
        </authorList>
    </citation>
    <scope>IDENTIFICATION</scope>
</reference>
<evidence type="ECO:0000313" key="4">
    <source>
        <dbReference type="Proteomes" id="UP000030765"/>
    </source>
</evidence>
<evidence type="ECO:0000313" key="2">
    <source>
        <dbReference type="EMBL" id="KFB49508.1"/>
    </source>
</evidence>
<dbReference type="EMBL" id="ATLV01023778">
    <property type="status" value="NOT_ANNOTATED_CDS"/>
    <property type="molecule type" value="Genomic_DNA"/>
</dbReference>
<dbReference type="EnsemblMetazoa" id="ASIC017711-RA">
    <property type="protein sequence ID" value="ASIC017711-PA"/>
    <property type="gene ID" value="ASIC017711"/>
</dbReference>
<proteinExistence type="predicted"/>
<dbReference type="AlphaFoldDB" id="A0A084WH14"/>
<feature type="compositionally biased region" description="Polar residues" evidence="1">
    <location>
        <begin position="20"/>
        <end position="30"/>
    </location>
</feature>
<organism evidence="2">
    <name type="scientific">Anopheles sinensis</name>
    <name type="common">Mosquito</name>
    <dbReference type="NCBI Taxonomy" id="74873"/>
    <lineage>
        <taxon>Eukaryota</taxon>
        <taxon>Metazoa</taxon>
        <taxon>Ecdysozoa</taxon>
        <taxon>Arthropoda</taxon>
        <taxon>Hexapoda</taxon>
        <taxon>Insecta</taxon>
        <taxon>Pterygota</taxon>
        <taxon>Neoptera</taxon>
        <taxon>Endopterygota</taxon>
        <taxon>Diptera</taxon>
        <taxon>Nematocera</taxon>
        <taxon>Culicoidea</taxon>
        <taxon>Culicidae</taxon>
        <taxon>Anophelinae</taxon>
        <taxon>Anopheles</taxon>
    </lineage>
</organism>
<dbReference type="EMBL" id="KE525346">
    <property type="protein sequence ID" value="KFB49508.1"/>
    <property type="molecule type" value="Genomic_DNA"/>
</dbReference>
<accession>A0A084WH14</accession>
<evidence type="ECO:0000313" key="3">
    <source>
        <dbReference type="EnsemblMetazoa" id="ASIC017711-PA"/>
    </source>
</evidence>
<protein>
    <submittedName>
        <fullName evidence="2 3">Uncharacterized protein</fullName>
    </submittedName>
</protein>
<feature type="region of interest" description="Disordered" evidence="1">
    <location>
        <begin position="1"/>
        <end position="48"/>
    </location>
</feature>
<name>A0A084WH14_ANOSI</name>
<sequence length="165" mass="17657">MGKIDSGNHRTTRDERILPTASNVPSQSSGYADDVCPPTRDHPPTGVGHHIQLKAITISKSQTVGKWKRKPTTNSKGSSAGIGIYMLHCVLRPPGIAKLGTRGSSKGNLDGWNLPPEVRWRGLILQPSDDENNIIFDGAPAPSGCSRNDSPGSGRTQTLTVTFHP</sequence>
<feature type="compositionally biased region" description="Polar residues" evidence="1">
    <location>
        <begin position="145"/>
        <end position="165"/>
    </location>
</feature>
<feature type="compositionally biased region" description="Basic and acidic residues" evidence="1">
    <location>
        <begin position="1"/>
        <end position="17"/>
    </location>
</feature>
<evidence type="ECO:0000256" key="1">
    <source>
        <dbReference type="SAM" id="MobiDB-lite"/>
    </source>
</evidence>
<reference evidence="2 4" key="1">
    <citation type="journal article" date="2014" name="BMC Genomics">
        <title>Genome sequence of Anopheles sinensis provides insight into genetics basis of mosquito competence for malaria parasites.</title>
        <authorList>
            <person name="Zhou D."/>
            <person name="Zhang D."/>
            <person name="Ding G."/>
            <person name="Shi L."/>
            <person name="Hou Q."/>
            <person name="Ye Y."/>
            <person name="Xu Y."/>
            <person name="Zhou H."/>
            <person name="Xiong C."/>
            <person name="Li S."/>
            <person name="Yu J."/>
            <person name="Hong S."/>
            <person name="Yu X."/>
            <person name="Zou P."/>
            <person name="Chen C."/>
            <person name="Chang X."/>
            <person name="Wang W."/>
            <person name="Lv Y."/>
            <person name="Sun Y."/>
            <person name="Ma L."/>
            <person name="Shen B."/>
            <person name="Zhu C."/>
        </authorList>
    </citation>
    <scope>NUCLEOTIDE SEQUENCE [LARGE SCALE GENOMIC DNA]</scope>
</reference>
<dbReference type="Proteomes" id="UP000030765">
    <property type="component" value="Unassembled WGS sequence"/>
</dbReference>